<protein>
    <submittedName>
        <fullName evidence="9">M56 family metallopeptidase</fullName>
    </submittedName>
</protein>
<keyword evidence="2" id="KW-0479">Metal-binding</keyword>
<keyword evidence="3 6" id="KW-0378">Hydrolase</keyword>
<keyword evidence="1 6" id="KW-0645">Protease</keyword>
<keyword evidence="7" id="KW-0812">Transmembrane</keyword>
<keyword evidence="7" id="KW-1133">Transmembrane helix</keyword>
<reference evidence="9 10" key="1">
    <citation type="submission" date="2020-10" db="EMBL/GenBank/DDBJ databases">
        <title>Whole genome sequence of oil-degrading bacteria Rhodococcus pyridinivorans strain 5Ap.</title>
        <authorList>
            <person name="Akhremchuk A.E."/>
            <person name="Valentovich L.N."/>
            <person name="Charniauskaya M.I."/>
            <person name="Bukliarevich H.A."/>
            <person name="Titok M.A."/>
        </authorList>
    </citation>
    <scope>NUCLEOTIDE SEQUENCE [LARGE SCALE GENOMIC DNA]</scope>
    <source>
        <strain evidence="9 10">5Ap</strain>
        <plasmid evidence="9 10">pRh5Ap-243</plasmid>
    </source>
</reference>
<organism evidence="9 10">
    <name type="scientific">Rhodococcus pyridinivorans</name>
    <dbReference type="NCBI Taxonomy" id="103816"/>
    <lineage>
        <taxon>Bacteria</taxon>
        <taxon>Bacillati</taxon>
        <taxon>Actinomycetota</taxon>
        <taxon>Actinomycetes</taxon>
        <taxon>Mycobacteriales</taxon>
        <taxon>Nocardiaceae</taxon>
        <taxon>Rhodococcus</taxon>
    </lineage>
</organism>
<keyword evidence="4 6" id="KW-0862">Zinc</keyword>
<keyword evidence="7" id="KW-0472">Membrane</keyword>
<dbReference type="GO" id="GO:0006508">
    <property type="term" value="P:proteolysis"/>
    <property type="evidence" value="ECO:0007669"/>
    <property type="project" value="UniProtKB-KW"/>
</dbReference>
<evidence type="ECO:0000256" key="1">
    <source>
        <dbReference type="ARBA" id="ARBA00022670"/>
    </source>
</evidence>
<comment type="cofactor">
    <cofactor evidence="6">
        <name>Zn(2+)</name>
        <dbReference type="ChEBI" id="CHEBI:29105"/>
    </cofactor>
    <text evidence="6">Binds 1 zinc ion per subunit.</text>
</comment>
<evidence type="ECO:0000256" key="7">
    <source>
        <dbReference type="SAM" id="Phobius"/>
    </source>
</evidence>
<feature type="domain" description="Peptidase M48" evidence="8">
    <location>
        <begin position="10"/>
        <end position="87"/>
    </location>
</feature>
<dbReference type="GO" id="GO:0046872">
    <property type="term" value="F:metal ion binding"/>
    <property type="evidence" value="ECO:0007669"/>
    <property type="project" value="UniProtKB-KW"/>
</dbReference>
<evidence type="ECO:0000256" key="6">
    <source>
        <dbReference type="RuleBase" id="RU003983"/>
    </source>
</evidence>
<feature type="transmembrane region" description="Helical" evidence="7">
    <location>
        <begin position="162"/>
        <end position="184"/>
    </location>
</feature>
<dbReference type="CDD" id="cd07326">
    <property type="entry name" value="M56_BlaR1_MecR1_like"/>
    <property type="match status" value="1"/>
</dbReference>
<dbReference type="EMBL" id="CP063452">
    <property type="protein sequence ID" value="QOW01760.1"/>
    <property type="molecule type" value="Genomic_DNA"/>
</dbReference>
<evidence type="ECO:0000256" key="3">
    <source>
        <dbReference type="ARBA" id="ARBA00022801"/>
    </source>
</evidence>
<dbReference type="InterPro" id="IPR001915">
    <property type="entry name" value="Peptidase_M48"/>
</dbReference>
<dbReference type="Pfam" id="PF01435">
    <property type="entry name" value="Peptidase_M48"/>
    <property type="match status" value="1"/>
</dbReference>
<geneLocation type="plasmid" evidence="9 10">
    <name>pRh5Ap-243</name>
</geneLocation>
<evidence type="ECO:0000256" key="2">
    <source>
        <dbReference type="ARBA" id="ARBA00022723"/>
    </source>
</evidence>
<evidence type="ECO:0000313" key="10">
    <source>
        <dbReference type="Proteomes" id="UP000593818"/>
    </source>
</evidence>
<gene>
    <name evidence="9" type="ORF">INP59_25750</name>
</gene>
<keyword evidence="10" id="KW-1185">Reference proteome</keyword>
<sequence>MQRRRARTHEHAHLARMVGRRIPDLDAVVIDSEERVAYCIAGRERSVVITRGALAVLDPRQLAAVLAHERAHLGGRHSLVLDVVHSVAAALPGVSLFRVGATEIGRLFEMCADDVSVRGQGRRALLGGLLALGGHPAPEGTLGGGGGLTARAARLVSPPPPLVRLGVTVLLGAVIVTVLAGPLMCTLMD</sequence>
<keyword evidence="5 6" id="KW-0482">Metalloprotease</keyword>
<evidence type="ECO:0000259" key="8">
    <source>
        <dbReference type="Pfam" id="PF01435"/>
    </source>
</evidence>
<proteinExistence type="inferred from homology"/>
<name>A0A7M2XVG9_9NOCA</name>
<dbReference type="AlphaFoldDB" id="A0A7M2XVG9"/>
<comment type="similarity">
    <text evidence="6">Belongs to the peptidase M48 family.</text>
</comment>
<dbReference type="GO" id="GO:0004222">
    <property type="term" value="F:metalloendopeptidase activity"/>
    <property type="evidence" value="ECO:0007669"/>
    <property type="project" value="InterPro"/>
</dbReference>
<dbReference type="Gene3D" id="3.30.2010.10">
    <property type="entry name" value="Metalloproteases ('zincins'), catalytic domain"/>
    <property type="match status" value="1"/>
</dbReference>
<evidence type="ECO:0000256" key="4">
    <source>
        <dbReference type="ARBA" id="ARBA00022833"/>
    </source>
</evidence>
<dbReference type="RefSeq" id="WP_193904109.1">
    <property type="nucleotide sequence ID" value="NZ_CP063452.1"/>
</dbReference>
<dbReference type="Proteomes" id="UP000593818">
    <property type="component" value="Plasmid pRh5Ap-243"/>
</dbReference>
<evidence type="ECO:0000313" key="9">
    <source>
        <dbReference type="EMBL" id="QOW01760.1"/>
    </source>
</evidence>
<accession>A0A7M2XVG9</accession>
<evidence type="ECO:0000256" key="5">
    <source>
        <dbReference type="ARBA" id="ARBA00023049"/>
    </source>
</evidence>
<keyword evidence="9" id="KW-0614">Plasmid</keyword>